<feature type="signal peptide" evidence="2">
    <location>
        <begin position="1"/>
        <end position="23"/>
    </location>
</feature>
<dbReference type="PATRIC" id="fig|908627.4.peg.8554"/>
<feature type="chain" id="PRO_5005248889" description="Purine nucleoside phosphorylase" evidence="2">
    <location>
        <begin position="24"/>
        <end position="104"/>
    </location>
</feature>
<accession>A0A0J1CK69</accession>
<dbReference type="Proteomes" id="UP000035963">
    <property type="component" value="Unassembled WGS sequence"/>
</dbReference>
<dbReference type="EMBL" id="AEJF01000230">
    <property type="protein sequence ID" value="KLU21092.1"/>
    <property type="molecule type" value="Genomic_DNA"/>
</dbReference>
<sequence length="104" mass="10996">MLKPLISASLVTTTLVVHSLAVAQVTQPVTRAQLENELAQLREAGYRPSTDKNGYPYNIEAAEARLRAQNGVANTSYGSMDQGSVSSSSSGPDTQATRTRAASN</sequence>
<gene>
    <name evidence="3" type="ORF">EOS_38180</name>
</gene>
<reference evidence="3 4" key="1">
    <citation type="journal article" date="2015" name="Genome Announc.">
        <title>Draft Genome Sequence of Burkholderia sp. Strain PML1(12), an Ectomycorrhizosphere-Inhabiting Bacterium with Effective Mineral-Weathering Ability.</title>
        <authorList>
            <person name="Uroz S."/>
            <person name="Oger P."/>
        </authorList>
    </citation>
    <scope>NUCLEOTIDE SEQUENCE [LARGE SCALE GENOMIC DNA]</scope>
    <source>
        <strain evidence="4">PML1(12)</strain>
    </source>
</reference>
<keyword evidence="2" id="KW-0732">Signal</keyword>
<comment type="caution">
    <text evidence="3">The sequence shown here is derived from an EMBL/GenBank/DDBJ whole genome shotgun (WGS) entry which is preliminary data.</text>
</comment>
<dbReference type="AlphaFoldDB" id="A0A0J1CK69"/>
<evidence type="ECO:0008006" key="5">
    <source>
        <dbReference type="Google" id="ProtNLM"/>
    </source>
</evidence>
<feature type="compositionally biased region" description="Polar residues" evidence="1">
    <location>
        <begin position="92"/>
        <end position="104"/>
    </location>
</feature>
<dbReference type="RefSeq" id="WP_047897403.1">
    <property type="nucleotide sequence ID" value="NZ_AEJF01000230.1"/>
</dbReference>
<organism evidence="3 4">
    <name type="scientific">Caballeronia mineralivorans PML1(12)</name>
    <dbReference type="NCBI Taxonomy" id="908627"/>
    <lineage>
        <taxon>Bacteria</taxon>
        <taxon>Pseudomonadati</taxon>
        <taxon>Pseudomonadota</taxon>
        <taxon>Betaproteobacteria</taxon>
        <taxon>Burkholderiales</taxon>
        <taxon>Burkholderiaceae</taxon>
        <taxon>Caballeronia</taxon>
    </lineage>
</organism>
<evidence type="ECO:0000256" key="2">
    <source>
        <dbReference type="SAM" id="SignalP"/>
    </source>
</evidence>
<keyword evidence="4" id="KW-1185">Reference proteome</keyword>
<proteinExistence type="predicted"/>
<protein>
    <recommendedName>
        <fullName evidence="5">Purine nucleoside phosphorylase</fullName>
    </recommendedName>
</protein>
<dbReference type="InterPro" id="IPR025421">
    <property type="entry name" value="DUF4148"/>
</dbReference>
<feature type="compositionally biased region" description="Low complexity" evidence="1">
    <location>
        <begin position="76"/>
        <end position="91"/>
    </location>
</feature>
<evidence type="ECO:0000256" key="1">
    <source>
        <dbReference type="SAM" id="MobiDB-lite"/>
    </source>
</evidence>
<evidence type="ECO:0000313" key="4">
    <source>
        <dbReference type="Proteomes" id="UP000035963"/>
    </source>
</evidence>
<dbReference type="Pfam" id="PF13663">
    <property type="entry name" value="DUF4148"/>
    <property type="match status" value="1"/>
</dbReference>
<feature type="region of interest" description="Disordered" evidence="1">
    <location>
        <begin position="73"/>
        <end position="104"/>
    </location>
</feature>
<name>A0A0J1CK69_9BURK</name>
<dbReference type="OrthoDB" id="9035454at2"/>
<evidence type="ECO:0000313" key="3">
    <source>
        <dbReference type="EMBL" id="KLU21092.1"/>
    </source>
</evidence>